<feature type="region of interest" description="Disordered" evidence="1">
    <location>
        <begin position="141"/>
        <end position="168"/>
    </location>
</feature>
<feature type="compositionally biased region" description="Polar residues" evidence="1">
    <location>
        <begin position="141"/>
        <end position="155"/>
    </location>
</feature>
<keyword evidence="3" id="KW-1185">Reference proteome</keyword>
<comment type="caution">
    <text evidence="2">The sequence shown here is derived from an EMBL/GenBank/DDBJ whole genome shotgun (WGS) entry which is preliminary data.</text>
</comment>
<organism evidence="2 3">
    <name type="scientific">Amblyomma americanum</name>
    <name type="common">Lone star tick</name>
    <dbReference type="NCBI Taxonomy" id="6943"/>
    <lineage>
        <taxon>Eukaryota</taxon>
        <taxon>Metazoa</taxon>
        <taxon>Ecdysozoa</taxon>
        <taxon>Arthropoda</taxon>
        <taxon>Chelicerata</taxon>
        <taxon>Arachnida</taxon>
        <taxon>Acari</taxon>
        <taxon>Parasitiformes</taxon>
        <taxon>Ixodida</taxon>
        <taxon>Ixodoidea</taxon>
        <taxon>Ixodidae</taxon>
        <taxon>Amblyomminae</taxon>
        <taxon>Amblyomma</taxon>
    </lineage>
</organism>
<name>A0AAQ4E919_AMBAM</name>
<gene>
    <name evidence="2" type="ORF">V5799_025649</name>
</gene>
<accession>A0AAQ4E919</accession>
<evidence type="ECO:0000256" key="1">
    <source>
        <dbReference type="SAM" id="MobiDB-lite"/>
    </source>
</evidence>
<evidence type="ECO:0000313" key="2">
    <source>
        <dbReference type="EMBL" id="KAK8771112.1"/>
    </source>
</evidence>
<dbReference type="EMBL" id="JARKHS020020119">
    <property type="protein sequence ID" value="KAK8771112.1"/>
    <property type="molecule type" value="Genomic_DNA"/>
</dbReference>
<dbReference type="AlphaFoldDB" id="A0AAQ4E919"/>
<evidence type="ECO:0000313" key="3">
    <source>
        <dbReference type="Proteomes" id="UP001321473"/>
    </source>
</evidence>
<dbReference type="Proteomes" id="UP001321473">
    <property type="component" value="Unassembled WGS sequence"/>
</dbReference>
<protein>
    <submittedName>
        <fullName evidence="2">Uncharacterized protein</fullName>
    </submittedName>
</protein>
<sequence length="181" mass="20114">MGIGRSSSKRSRLVDIWAIYKVSHFLLAVDVQPQTQEHESCGSSSGRLINQVLQKMHSAAAPITININDGNFIYNVNTRNISANRQPDQPDDQAEGDRTSCQEHHRRSFGPHTQVSQAMFREAAPITININNGNFVYNVNPSSMSVDQQPDSSVDQAEGDGHQRRNFGPRIQLGAPLARMF</sequence>
<proteinExistence type="predicted"/>
<feature type="region of interest" description="Disordered" evidence="1">
    <location>
        <begin position="82"/>
        <end position="115"/>
    </location>
</feature>
<reference evidence="2 3" key="1">
    <citation type="journal article" date="2023" name="Arcadia Sci">
        <title>De novo assembly of a long-read Amblyomma americanum tick genome.</title>
        <authorList>
            <person name="Chou S."/>
            <person name="Poskanzer K.E."/>
            <person name="Rollins M."/>
            <person name="Thuy-Boun P.S."/>
        </authorList>
    </citation>
    <scope>NUCLEOTIDE SEQUENCE [LARGE SCALE GENOMIC DNA]</scope>
    <source>
        <strain evidence="2">F_SG_1</strain>
        <tissue evidence="2">Salivary glands</tissue>
    </source>
</reference>